<keyword evidence="15" id="KW-0137">Centromere</keyword>
<dbReference type="GO" id="GO:0044732">
    <property type="term" value="C:mitotic spindle pole body"/>
    <property type="evidence" value="ECO:0007669"/>
    <property type="project" value="TreeGrafter"/>
</dbReference>
<comment type="subcellular location">
    <subcellularLocation>
        <location evidence="3">Chromosome</location>
        <location evidence="3">Centromere</location>
        <location evidence="3">Kinetochore</location>
    </subcellularLocation>
    <subcellularLocation>
        <location evidence="2">Cytoplasm</location>
        <location evidence="2">Cytoskeleton</location>
        <location evidence="2">Spindle</location>
    </subcellularLocation>
    <subcellularLocation>
        <location evidence="1">Nucleus</location>
    </subcellularLocation>
</comment>
<feature type="region of interest" description="Disordered" evidence="17">
    <location>
        <begin position="82"/>
        <end position="115"/>
    </location>
</feature>
<protein>
    <recommendedName>
        <fullName evidence="5">DASH complex subunit DAD1</fullName>
    </recommendedName>
    <alternativeName>
        <fullName evidence="16">Outer kinetochore protein DAD1</fullName>
    </alternativeName>
</protein>
<evidence type="ECO:0000256" key="7">
    <source>
        <dbReference type="ARBA" id="ARBA00022490"/>
    </source>
</evidence>
<dbReference type="GO" id="GO:0072686">
    <property type="term" value="C:mitotic spindle"/>
    <property type="evidence" value="ECO:0007669"/>
    <property type="project" value="InterPro"/>
</dbReference>
<dbReference type="GO" id="GO:0005876">
    <property type="term" value="C:spindle microtubule"/>
    <property type="evidence" value="ECO:0007669"/>
    <property type="project" value="TreeGrafter"/>
</dbReference>
<dbReference type="PANTHER" id="PTHR28025">
    <property type="entry name" value="DASH COMPLEX SUBUNIT DAD1"/>
    <property type="match status" value="1"/>
</dbReference>
<proteinExistence type="inferred from homology"/>
<keyword evidence="19" id="KW-1185">Reference proteome</keyword>
<evidence type="ECO:0000256" key="14">
    <source>
        <dbReference type="ARBA" id="ARBA00023306"/>
    </source>
</evidence>
<evidence type="ECO:0000313" key="19">
    <source>
        <dbReference type="Proteomes" id="UP001342314"/>
    </source>
</evidence>
<evidence type="ECO:0000256" key="6">
    <source>
        <dbReference type="ARBA" id="ARBA00022454"/>
    </source>
</evidence>
<evidence type="ECO:0000256" key="3">
    <source>
        <dbReference type="ARBA" id="ARBA00004629"/>
    </source>
</evidence>
<dbReference type="PANTHER" id="PTHR28025:SF1">
    <property type="entry name" value="DASH COMPLEX SUBUNIT DAD1"/>
    <property type="match status" value="1"/>
</dbReference>
<evidence type="ECO:0000256" key="13">
    <source>
        <dbReference type="ARBA" id="ARBA00023242"/>
    </source>
</evidence>
<evidence type="ECO:0000256" key="11">
    <source>
        <dbReference type="ARBA" id="ARBA00022838"/>
    </source>
</evidence>
<dbReference type="Pfam" id="PF08649">
    <property type="entry name" value="DASH_Dad1"/>
    <property type="match status" value="1"/>
</dbReference>
<dbReference type="AlphaFoldDB" id="A0AAV5GFH9"/>
<comment type="caution">
    <text evidence="18">The sequence shown here is derived from an EMBL/GenBank/DDBJ whole genome shotgun (WGS) entry which is preliminary data.</text>
</comment>
<evidence type="ECO:0000256" key="10">
    <source>
        <dbReference type="ARBA" id="ARBA00022776"/>
    </source>
</evidence>
<accession>A0AAV5GFH9</accession>
<organism evidence="18 19">
    <name type="scientific">Rhodotorula paludigena</name>
    <dbReference type="NCBI Taxonomy" id="86838"/>
    <lineage>
        <taxon>Eukaryota</taxon>
        <taxon>Fungi</taxon>
        <taxon>Dikarya</taxon>
        <taxon>Basidiomycota</taxon>
        <taxon>Pucciniomycotina</taxon>
        <taxon>Microbotryomycetes</taxon>
        <taxon>Sporidiobolales</taxon>
        <taxon>Sporidiobolaceae</taxon>
        <taxon>Rhodotorula</taxon>
    </lineage>
</organism>
<keyword evidence="8" id="KW-0132">Cell division</keyword>
<keyword evidence="9" id="KW-0493">Microtubule</keyword>
<sequence length="115" mass="12124">MSYSDKSDFERERDRLVAEIAENLGKCVTSVNQLNRHIENVTQVGGGFDAVHSLWSQFEGVMASSGSYADAEQQPDPILARQGDETARLPAGLAPGGGETLLMPGGTAQSGEATA</sequence>
<evidence type="ECO:0000256" key="9">
    <source>
        <dbReference type="ARBA" id="ARBA00022701"/>
    </source>
</evidence>
<evidence type="ECO:0000256" key="17">
    <source>
        <dbReference type="SAM" id="MobiDB-lite"/>
    </source>
</evidence>
<keyword evidence="7" id="KW-0963">Cytoplasm</keyword>
<keyword evidence="12" id="KW-0206">Cytoskeleton</keyword>
<evidence type="ECO:0000256" key="12">
    <source>
        <dbReference type="ARBA" id="ARBA00023212"/>
    </source>
</evidence>
<keyword evidence="6" id="KW-0158">Chromosome</keyword>
<evidence type="ECO:0000256" key="16">
    <source>
        <dbReference type="ARBA" id="ARBA00030566"/>
    </source>
</evidence>
<evidence type="ECO:0000256" key="4">
    <source>
        <dbReference type="ARBA" id="ARBA00010146"/>
    </source>
</evidence>
<keyword evidence="11" id="KW-0995">Kinetochore</keyword>
<evidence type="ECO:0000256" key="8">
    <source>
        <dbReference type="ARBA" id="ARBA00022618"/>
    </source>
</evidence>
<evidence type="ECO:0000256" key="1">
    <source>
        <dbReference type="ARBA" id="ARBA00004123"/>
    </source>
</evidence>
<keyword evidence="14" id="KW-0131">Cell cycle</keyword>
<keyword evidence="13" id="KW-0539">Nucleus</keyword>
<dbReference type="InterPro" id="IPR013958">
    <property type="entry name" value="DASH_Dad1"/>
</dbReference>
<evidence type="ECO:0000256" key="2">
    <source>
        <dbReference type="ARBA" id="ARBA00004186"/>
    </source>
</evidence>
<dbReference type="EMBL" id="BQKY01000008">
    <property type="protein sequence ID" value="GJN91206.1"/>
    <property type="molecule type" value="Genomic_DNA"/>
</dbReference>
<reference evidence="18 19" key="1">
    <citation type="submission" date="2021-12" db="EMBL/GenBank/DDBJ databases">
        <title>High titer production of polyol ester of fatty acids by Rhodotorula paludigena BS15 towards product separation-free biomass refinery.</title>
        <authorList>
            <person name="Mano J."/>
            <person name="Ono H."/>
            <person name="Tanaka T."/>
            <person name="Naito K."/>
            <person name="Sushida H."/>
            <person name="Ike M."/>
            <person name="Tokuyasu K."/>
            <person name="Kitaoka M."/>
        </authorList>
    </citation>
    <scope>NUCLEOTIDE SEQUENCE [LARGE SCALE GENOMIC DNA]</scope>
    <source>
        <strain evidence="18 19">BS15</strain>
    </source>
</reference>
<dbReference type="GO" id="GO:0042729">
    <property type="term" value="C:DASH complex"/>
    <property type="evidence" value="ECO:0007669"/>
    <property type="project" value="InterPro"/>
</dbReference>
<dbReference type="GO" id="GO:0051010">
    <property type="term" value="F:microtubule plus-end binding"/>
    <property type="evidence" value="ECO:0007669"/>
    <property type="project" value="TreeGrafter"/>
</dbReference>
<comment type="similarity">
    <text evidence="4">Belongs to the DASH complex DAD1 family.</text>
</comment>
<evidence type="ECO:0000256" key="5">
    <source>
        <dbReference type="ARBA" id="ARBA00020261"/>
    </source>
</evidence>
<gene>
    <name evidence="18" type="ORF">Rhopal_004224-T1</name>
</gene>
<name>A0AAV5GFH9_9BASI</name>
<dbReference type="Proteomes" id="UP001342314">
    <property type="component" value="Unassembled WGS sequence"/>
</dbReference>
<keyword evidence="10" id="KW-0498">Mitosis</keyword>
<evidence type="ECO:0000313" key="18">
    <source>
        <dbReference type="EMBL" id="GJN91206.1"/>
    </source>
</evidence>
<evidence type="ECO:0000256" key="15">
    <source>
        <dbReference type="ARBA" id="ARBA00023328"/>
    </source>
</evidence>
<dbReference type="GO" id="GO:0051301">
    <property type="term" value="P:cell division"/>
    <property type="evidence" value="ECO:0007669"/>
    <property type="project" value="UniProtKB-KW"/>
</dbReference>